<dbReference type="InterPro" id="IPR036259">
    <property type="entry name" value="MFS_trans_sf"/>
</dbReference>
<feature type="transmembrane region" description="Helical" evidence="7">
    <location>
        <begin position="155"/>
        <end position="178"/>
    </location>
</feature>
<feature type="transmembrane region" description="Helical" evidence="7">
    <location>
        <begin position="403"/>
        <end position="422"/>
    </location>
</feature>
<feature type="transmembrane region" description="Helical" evidence="7">
    <location>
        <begin position="21"/>
        <end position="48"/>
    </location>
</feature>
<dbReference type="SUPFAM" id="SSF103473">
    <property type="entry name" value="MFS general substrate transporter"/>
    <property type="match status" value="1"/>
</dbReference>
<evidence type="ECO:0000259" key="8">
    <source>
        <dbReference type="PROSITE" id="PS50850"/>
    </source>
</evidence>
<gene>
    <name evidence="9" type="ORF">FM101_10560</name>
</gene>
<dbReference type="GO" id="GO:0022857">
    <property type="term" value="F:transmembrane transporter activity"/>
    <property type="evidence" value="ECO:0007669"/>
    <property type="project" value="InterPro"/>
</dbReference>
<feature type="transmembrane region" description="Helical" evidence="7">
    <location>
        <begin position="280"/>
        <end position="300"/>
    </location>
</feature>
<sequence>MTISTPTPPTRRMRSRVAVASFIGTTIEGYDFVLYGLAAATVFGPLFFAPADPLVGTMAAFATYAVGFIARPIGGLLGGHYGDRIGRKTVLVASLLLTGIATTAIGLLPTHDTAGWIAPALLLILRVAQGIGYGAEWAGAALMTVEHAAPGRRGLTSSATQIGPSAGMLLATAVLLGLESALPDAAYLAWGWRLPFLASILLVAVGLVVRLKIEDSASFKQVVQTQQVSRRPVLESLRTHPRQVALTTGLRIAQNAFYYVYTVFILTYLAQGGISRETGLQAILIASALGLVTVPFWGWVSDRIGRRRTYLFGGIFSILVALIAFPLLDTGSFVLIVLTVVLGMNIGHDAMYGPQAAFFSELFDTRVRFSGVSIGYQIGSVLGGGLAPLVATALLAAGGGSPFWVIAYFVAVGALTVVTTLLSPETSARDLDARQDACPVSEPEHTLVS</sequence>
<keyword evidence="3" id="KW-1003">Cell membrane</keyword>
<protein>
    <submittedName>
        <fullName evidence="9">Permeases of the major facilitator superfamily</fullName>
    </submittedName>
</protein>
<dbReference type="CDD" id="cd17369">
    <property type="entry name" value="MFS_ShiA_like"/>
    <property type="match status" value="1"/>
</dbReference>
<evidence type="ECO:0000256" key="6">
    <source>
        <dbReference type="ARBA" id="ARBA00023136"/>
    </source>
</evidence>
<feature type="transmembrane region" description="Helical" evidence="7">
    <location>
        <begin position="114"/>
        <end position="135"/>
    </location>
</feature>
<keyword evidence="4 7" id="KW-0812">Transmembrane</keyword>
<feature type="transmembrane region" description="Helical" evidence="7">
    <location>
        <begin position="256"/>
        <end position="274"/>
    </location>
</feature>
<dbReference type="InterPro" id="IPR011701">
    <property type="entry name" value="MFS"/>
</dbReference>
<feature type="transmembrane region" description="Helical" evidence="7">
    <location>
        <begin position="190"/>
        <end position="211"/>
    </location>
</feature>
<evidence type="ECO:0000256" key="2">
    <source>
        <dbReference type="ARBA" id="ARBA00022448"/>
    </source>
</evidence>
<dbReference type="InterPro" id="IPR020846">
    <property type="entry name" value="MFS_dom"/>
</dbReference>
<dbReference type="GO" id="GO:0005886">
    <property type="term" value="C:plasma membrane"/>
    <property type="evidence" value="ECO:0007669"/>
    <property type="project" value="UniProtKB-SubCell"/>
</dbReference>
<dbReference type="Proteomes" id="UP000195913">
    <property type="component" value="Unassembled WGS sequence"/>
</dbReference>
<keyword evidence="5 7" id="KW-1133">Transmembrane helix</keyword>
<name>A0A1R4GH67_9MICC</name>
<feature type="transmembrane region" description="Helical" evidence="7">
    <location>
        <begin position="54"/>
        <end position="77"/>
    </location>
</feature>
<keyword evidence="6 7" id="KW-0472">Membrane</keyword>
<dbReference type="RefSeq" id="WP_086999351.1">
    <property type="nucleotide sequence ID" value="NZ_FUHW01000037.1"/>
</dbReference>
<evidence type="ECO:0000256" key="7">
    <source>
        <dbReference type="SAM" id="Phobius"/>
    </source>
</evidence>
<evidence type="ECO:0000256" key="3">
    <source>
        <dbReference type="ARBA" id="ARBA00022475"/>
    </source>
</evidence>
<evidence type="ECO:0000256" key="1">
    <source>
        <dbReference type="ARBA" id="ARBA00004651"/>
    </source>
</evidence>
<organism evidence="9 10">
    <name type="scientific">Arthrobacter rhombi</name>
    <dbReference type="NCBI Taxonomy" id="71253"/>
    <lineage>
        <taxon>Bacteria</taxon>
        <taxon>Bacillati</taxon>
        <taxon>Actinomycetota</taxon>
        <taxon>Actinomycetes</taxon>
        <taxon>Micrococcales</taxon>
        <taxon>Micrococcaceae</taxon>
        <taxon>Arthrobacter</taxon>
    </lineage>
</organism>
<dbReference type="PANTHER" id="PTHR43045:SF1">
    <property type="entry name" value="SHIKIMATE TRANSPORTER"/>
    <property type="match status" value="1"/>
</dbReference>
<feature type="transmembrane region" description="Helical" evidence="7">
    <location>
        <begin position="309"/>
        <end position="327"/>
    </location>
</feature>
<evidence type="ECO:0000313" key="9">
    <source>
        <dbReference type="EMBL" id="SJM67546.1"/>
    </source>
</evidence>
<evidence type="ECO:0000256" key="5">
    <source>
        <dbReference type="ARBA" id="ARBA00022989"/>
    </source>
</evidence>
<comment type="subcellular location">
    <subcellularLocation>
        <location evidence="1">Cell membrane</location>
        <topology evidence="1">Multi-pass membrane protein</topology>
    </subcellularLocation>
</comment>
<evidence type="ECO:0000256" key="4">
    <source>
        <dbReference type="ARBA" id="ARBA00022692"/>
    </source>
</evidence>
<dbReference type="AlphaFoldDB" id="A0A1R4GH67"/>
<feature type="domain" description="Major facilitator superfamily (MFS) profile" evidence="8">
    <location>
        <begin position="17"/>
        <end position="425"/>
    </location>
</feature>
<dbReference type="PROSITE" id="PS50850">
    <property type="entry name" value="MFS"/>
    <property type="match status" value="1"/>
</dbReference>
<feature type="transmembrane region" description="Helical" evidence="7">
    <location>
        <begin position="374"/>
        <end position="397"/>
    </location>
</feature>
<evidence type="ECO:0000313" key="10">
    <source>
        <dbReference type="Proteomes" id="UP000195913"/>
    </source>
</evidence>
<dbReference type="EMBL" id="FUHW01000037">
    <property type="protein sequence ID" value="SJM67546.1"/>
    <property type="molecule type" value="Genomic_DNA"/>
</dbReference>
<accession>A0A1R4GH67</accession>
<feature type="transmembrane region" description="Helical" evidence="7">
    <location>
        <begin position="89"/>
        <end position="108"/>
    </location>
</feature>
<proteinExistence type="predicted"/>
<keyword evidence="10" id="KW-1185">Reference proteome</keyword>
<dbReference type="Gene3D" id="1.20.1250.20">
    <property type="entry name" value="MFS general substrate transporter like domains"/>
    <property type="match status" value="2"/>
</dbReference>
<dbReference type="PANTHER" id="PTHR43045">
    <property type="entry name" value="SHIKIMATE TRANSPORTER"/>
    <property type="match status" value="1"/>
</dbReference>
<dbReference type="Pfam" id="PF07690">
    <property type="entry name" value="MFS_1"/>
    <property type="match status" value="1"/>
</dbReference>
<reference evidence="9 10" key="1">
    <citation type="submission" date="2017-02" db="EMBL/GenBank/DDBJ databases">
        <authorList>
            <person name="Peterson S.W."/>
        </authorList>
    </citation>
    <scope>NUCLEOTIDE SEQUENCE [LARGE SCALE GENOMIC DNA]</scope>
    <source>
        <strain evidence="9 10">B Ar 00.02</strain>
    </source>
</reference>
<keyword evidence="2" id="KW-0813">Transport</keyword>